<dbReference type="SUPFAM" id="SSF116726">
    <property type="entry name" value="TrkA C-terminal domain-like"/>
    <property type="match status" value="1"/>
</dbReference>
<comment type="caution">
    <text evidence="3">The sequence shown here is derived from an EMBL/GenBank/DDBJ whole genome shotgun (WGS) entry which is preliminary data.</text>
</comment>
<dbReference type="Proteomes" id="UP000623269">
    <property type="component" value="Unassembled WGS sequence"/>
</dbReference>
<protein>
    <submittedName>
        <fullName evidence="3">TrkA C-terminal domain-containing protein</fullName>
    </submittedName>
</protein>
<accession>A0A8J7HDA8</accession>
<feature type="domain" description="RCK C-terminal" evidence="2">
    <location>
        <begin position="137"/>
        <end position="224"/>
    </location>
</feature>
<evidence type="ECO:0000313" key="3">
    <source>
        <dbReference type="EMBL" id="MBH1940534.1"/>
    </source>
</evidence>
<dbReference type="Pfam" id="PF02080">
    <property type="entry name" value="TrkA_C"/>
    <property type="match status" value="1"/>
</dbReference>
<keyword evidence="1" id="KW-0472">Membrane</keyword>
<keyword evidence="4" id="KW-1185">Reference proteome</keyword>
<dbReference type="GO" id="GO:0006813">
    <property type="term" value="P:potassium ion transport"/>
    <property type="evidence" value="ECO:0007669"/>
    <property type="project" value="InterPro"/>
</dbReference>
<dbReference type="RefSeq" id="WP_197660759.1">
    <property type="nucleotide sequence ID" value="NZ_JAEAGR010000005.1"/>
</dbReference>
<dbReference type="AlphaFoldDB" id="A0A8J7HDA8"/>
<dbReference type="GO" id="GO:0008324">
    <property type="term" value="F:monoatomic cation transmembrane transporter activity"/>
    <property type="evidence" value="ECO:0007669"/>
    <property type="project" value="InterPro"/>
</dbReference>
<proteinExistence type="predicted"/>
<feature type="transmembrane region" description="Helical" evidence="1">
    <location>
        <begin position="66"/>
        <end position="86"/>
    </location>
</feature>
<gene>
    <name evidence="3" type="ORF">I5677_06500</name>
</gene>
<name>A0A8J7HDA8_9FIRM</name>
<keyword evidence="1" id="KW-1133">Transmembrane helix</keyword>
<organism evidence="3 4">
    <name type="scientific">Mobilitalea sibirica</name>
    <dbReference type="NCBI Taxonomy" id="1462919"/>
    <lineage>
        <taxon>Bacteria</taxon>
        <taxon>Bacillati</taxon>
        <taxon>Bacillota</taxon>
        <taxon>Clostridia</taxon>
        <taxon>Lachnospirales</taxon>
        <taxon>Lachnospiraceae</taxon>
        <taxon>Mobilitalea</taxon>
    </lineage>
</organism>
<evidence type="ECO:0000256" key="1">
    <source>
        <dbReference type="SAM" id="Phobius"/>
    </source>
</evidence>
<evidence type="ECO:0000313" key="4">
    <source>
        <dbReference type="Proteomes" id="UP000623269"/>
    </source>
</evidence>
<feature type="transmembrane region" description="Helical" evidence="1">
    <location>
        <begin position="92"/>
        <end position="109"/>
    </location>
</feature>
<dbReference type="PROSITE" id="PS51202">
    <property type="entry name" value="RCK_C"/>
    <property type="match status" value="1"/>
</dbReference>
<keyword evidence="1" id="KW-0812">Transmembrane</keyword>
<reference evidence="3" key="1">
    <citation type="submission" date="2020-12" db="EMBL/GenBank/DDBJ databases">
        <title>M. sibirica DSM 26468T genome.</title>
        <authorList>
            <person name="Thieme N."/>
            <person name="Rettenmaier R."/>
            <person name="Zverlov V."/>
            <person name="Liebl W."/>
        </authorList>
    </citation>
    <scope>NUCLEOTIDE SEQUENCE</scope>
    <source>
        <strain evidence="3">DSM 26468</strain>
    </source>
</reference>
<dbReference type="Gene3D" id="3.30.70.1450">
    <property type="entry name" value="Regulator of K+ conductance, C-terminal domain"/>
    <property type="match status" value="1"/>
</dbReference>
<dbReference type="InterPro" id="IPR006037">
    <property type="entry name" value="RCK_C"/>
</dbReference>
<dbReference type="InterPro" id="IPR036721">
    <property type="entry name" value="RCK_C_sf"/>
</dbReference>
<sequence>MLIYLTIFTILFIIIIEVITVLFRLTGLTEEKAKFQVISILTGTGFTTRESELIVKHPTRRRLAQIVMILGYIGTATLISFIVNIITSNLQIKDFIIIVLIFTIFFIIIKNPRILLKFERLIEKIIIKNKLIEVSKNRVYQLLNKNKGYGIYSIIIEKDSFLINKTIYESGLKEKYHILVLNIDKGDNLINLPNAGYRLEQGDNMLIYGKSESIVNLIKDIRTSAGEKDEK</sequence>
<evidence type="ECO:0000259" key="2">
    <source>
        <dbReference type="PROSITE" id="PS51202"/>
    </source>
</evidence>
<dbReference type="EMBL" id="JAEAGR010000005">
    <property type="protein sequence ID" value="MBH1940534.1"/>
    <property type="molecule type" value="Genomic_DNA"/>
</dbReference>
<feature type="transmembrane region" description="Helical" evidence="1">
    <location>
        <begin position="6"/>
        <end position="25"/>
    </location>
</feature>